<dbReference type="AlphaFoldDB" id="A0A1H7AD23"/>
<dbReference type="Pfam" id="PF04347">
    <property type="entry name" value="FliO"/>
    <property type="match status" value="1"/>
</dbReference>
<feature type="chain" id="PRO_5011771668" description="Flagellar protein" evidence="6">
    <location>
        <begin position="27"/>
        <end position="186"/>
    </location>
</feature>
<dbReference type="Proteomes" id="UP000199662">
    <property type="component" value="Unassembled WGS sequence"/>
</dbReference>
<evidence type="ECO:0000256" key="6">
    <source>
        <dbReference type="SAM" id="SignalP"/>
    </source>
</evidence>
<evidence type="ECO:0000313" key="7">
    <source>
        <dbReference type="EMBL" id="SEJ62836.1"/>
    </source>
</evidence>
<evidence type="ECO:0000313" key="8">
    <source>
        <dbReference type="Proteomes" id="UP000199662"/>
    </source>
</evidence>
<keyword evidence="6" id="KW-0732">Signal</keyword>
<evidence type="ECO:0000256" key="2">
    <source>
        <dbReference type="ARBA" id="ARBA00022692"/>
    </source>
</evidence>
<comment type="subcellular location">
    <subcellularLocation>
        <location evidence="5">Cell membrane</location>
    </subcellularLocation>
    <subcellularLocation>
        <location evidence="5">Bacterial flagellum basal body</location>
    </subcellularLocation>
</comment>
<evidence type="ECO:0000256" key="5">
    <source>
        <dbReference type="RuleBase" id="RU362064"/>
    </source>
</evidence>
<dbReference type="GO" id="GO:0009425">
    <property type="term" value="C:bacterial-type flagellum basal body"/>
    <property type="evidence" value="ECO:0007669"/>
    <property type="project" value="UniProtKB-SubCell"/>
</dbReference>
<comment type="similarity">
    <text evidence="5">Belongs to the FliO/MopB family.</text>
</comment>
<dbReference type="NCBIfam" id="TIGR03500">
    <property type="entry name" value="FliO_TIGR"/>
    <property type="match status" value="1"/>
</dbReference>
<evidence type="ECO:0000256" key="1">
    <source>
        <dbReference type="ARBA" id="ARBA00022475"/>
    </source>
</evidence>
<feature type="signal peptide" evidence="6">
    <location>
        <begin position="1"/>
        <end position="26"/>
    </location>
</feature>
<evidence type="ECO:0000256" key="4">
    <source>
        <dbReference type="ARBA" id="ARBA00023136"/>
    </source>
</evidence>
<organism evidence="7 8">
    <name type="scientific">Propionispira arboris</name>
    <dbReference type="NCBI Taxonomy" id="84035"/>
    <lineage>
        <taxon>Bacteria</taxon>
        <taxon>Bacillati</taxon>
        <taxon>Bacillota</taxon>
        <taxon>Negativicutes</taxon>
        <taxon>Selenomonadales</taxon>
        <taxon>Selenomonadaceae</taxon>
        <taxon>Propionispira</taxon>
    </lineage>
</organism>
<keyword evidence="7" id="KW-0969">Cilium</keyword>
<proteinExistence type="inferred from homology"/>
<feature type="transmembrane region" description="Helical" evidence="5">
    <location>
        <begin position="59"/>
        <end position="79"/>
    </location>
</feature>
<keyword evidence="4 5" id="KW-0472">Membrane</keyword>
<dbReference type="RefSeq" id="WP_091832170.1">
    <property type="nucleotide sequence ID" value="NZ_FNZK01000012.1"/>
</dbReference>
<gene>
    <name evidence="7" type="ORF">SAMN05660742_11248</name>
</gene>
<keyword evidence="7" id="KW-0966">Cell projection</keyword>
<keyword evidence="5" id="KW-0975">Bacterial flagellum</keyword>
<keyword evidence="2 5" id="KW-0812">Transmembrane</keyword>
<keyword evidence="1 5" id="KW-1003">Cell membrane</keyword>
<name>A0A1H7AD23_9FIRM</name>
<reference evidence="7 8" key="1">
    <citation type="submission" date="2016-10" db="EMBL/GenBank/DDBJ databases">
        <authorList>
            <person name="de Groot N.N."/>
        </authorList>
    </citation>
    <scope>NUCLEOTIDE SEQUENCE [LARGE SCALE GENOMIC DNA]</scope>
    <source>
        <strain evidence="7 8">DSM 2179</strain>
    </source>
</reference>
<dbReference type="GO" id="GO:0044781">
    <property type="term" value="P:bacterial-type flagellum organization"/>
    <property type="evidence" value="ECO:0007669"/>
    <property type="project" value="UniProtKB-UniRule"/>
</dbReference>
<dbReference type="EMBL" id="FNZK01000012">
    <property type="protein sequence ID" value="SEJ62836.1"/>
    <property type="molecule type" value="Genomic_DNA"/>
</dbReference>
<dbReference type="InterPro" id="IPR022781">
    <property type="entry name" value="Flagellar_biosynth_FliO"/>
</dbReference>
<sequence length="186" mass="20788">MNKQKYRCCFCLLIALLVFCVEPTFAQSIQEASSGSGGYLSAYQVNDAKPTPSSWWSTMAYLLSLIVVFAFVLGLAYFVSRFLGGKYAKIGIESEGKILDNLPLGPNRAVCVIEIAGKVMVMGVTDHSITLLQEITDEFEIQQLHSKAVDKRVNKELQTIFSQQLSSLEQISRRIPAIFKDKRDPR</sequence>
<keyword evidence="7" id="KW-0282">Flagellum</keyword>
<dbReference type="STRING" id="84035.SAMN05660742_11248"/>
<accession>A0A1H7AD23</accession>
<protein>
    <recommendedName>
        <fullName evidence="5">Flagellar protein</fullName>
    </recommendedName>
</protein>
<keyword evidence="3 5" id="KW-1133">Transmembrane helix</keyword>
<keyword evidence="8" id="KW-1185">Reference proteome</keyword>
<dbReference type="GO" id="GO:0005886">
    <property type="term" value="C:plasma membrane"/>
    <property type="evidence" value="ECO:0007669"/>
    <property type="project" value="UniProtKB-SubCell"/>
</dbReference>
<evidence type="ECO:0000256" key="3">
    <source>
        <dbReference type="ARBA" id="ARBA00022989"/>
    </source>
</evidence>